<evidence type="ECO:0000256" key="5">
    <source>
        <dbReference type="ARBA" id="ARBA00022723"/>
    </source>
</evidence>
<dbReference type="Gene3D" id="3.40.228.10">
    <property type="entry name" value="Dimethylsulfoxide Reductase, domain 2"/>
    <property type="match status" value="2"/>
</dbReference>
<evidence type="ECO:0000256" key="3">
    <source>
        <dbReference type="ARBA" id="ARBA00010312"/>
    </source>
</evidence>
<proteinExistence type="inferred from homology"/>
<dbReference type="GO" id="GO:0051539">
    <property type="term" value="F:4 iron, 4 sulfur cluster binding"/>
    <property type="evidence" value="ECO:0007669"/>
    <property type="project" value="UniProtKB-KW"/>
</dbReference>
<dbReference type="GO" id="GO:0030151">
    <property type="term" value="F:molybdenum ion binding"/>
    <property type="evidence" value="ECO:0007669"/>
    <property type="project" value="TreeGrafter"/>
</dbReference>
<organism evidence="14 15">
    <name type="scientific">Desulforamulus aeronauticus DSM 10349</name>
    <dbReference type="NCBI Taxonomy" id="1121421"/>
    <lineage>
        <taxon>Bacteria</taxon>
        <taxon>Bacillati</taxon>
        <taxon>Bacillota</taxon>
        <taxon>Clostridia</taxon>
        <taxon>Eubacteriales</taxon>
        <taxon>Peptococcaceae</taxon>
        <taxon>Desulforamulus</taxon>
    </lineage>
</organism>
<dbReference type="InterPro" id="IPR006656">
    <property type="entry name" value="Mopterin_OxRdtase"/>
</dbReference>
<keyword evidence="15" id="KW-1185">Reference proteome</keyword>
<evidence type="ECO:0000259" key="12">
    <source>
        <dbReference type="Pfam" id="PF00384"/>
    </source>
</evidence>
<feature type="domain" description="Molybdopterin dinucleotide-binding" evidence="13">
    <location>
        <begin position="689"/>
        <end position="805"/>
    </location>
</feature>
<dbReference type="GO" id="GO:0009055">
    <property type="term" value="F:electron transfer activity"/>
    <property type="evidence" value="ECO:0007669"/>
    <property type="project" value="InterPro"/>
</dbReference>
<keyword evidence="4" id="KW-0004">4Fe-4S</keyword>
<evidence type="ECO:0000256" key="1">
    <source>
        <dbReference type="ARBA" id="ARBA00001966"/>
    </source>
</evidence>
<evidence type="ECO:0000256" key="6">
    <source>
        <dbReference type="ARBA" id="ARBA00022729"/>
    </source>
</evidence>
<dbReference type="InterPro" id="IPR006657">
    <property type="entry name" value="MoPterin_dinucl-bd_dom"/>
</dbReference>
<dbReference type="FunFam" id="3.40.228.10:FF:000009">
    <property type="entry name" value="Formate dehydrogenase, alpha subunit, selenocysteine-containing"/>
    <property type="match status" value="1"/>
</dbReference>
<dbReference type="Pfam" id="PF00384">
    <property type="entry name" value="Molybdopterin"/>
    <property type="match status" value="1"/>
</dbReference>
<sequence>MTNHFNDFINTDVFLMIGSNSAENHPQAMKWIVKAKDKGAKLIVVDPRLTKSAGMADLFARLRPGTDIAFINGMINYIIEKDLYFHDYVLNYTNASFLVNPEYKFADGVFSGLAEKDGKKTYDTQTWQYQMDGDPVKDGIREEAIKKDLTLQDPNCVFQILKKHVSRYDMKTVSKITGTSEDMLKKVYDLFASTGKPNKAGNVIYAMGITQHTYGSQNCRALSVLQLMLGNIGIAGGGVNAQRGESNVQGSTDFAMLNQYLPGYNPMIYAHKHTKLQDYFDKDVPKTSYWSNRNKFLVSMLKAWYGDKATQENDFCFDYIPKHDNKNRTHMGIFSDMAEDKVKGMIAWGQNPAVGGPSSFQGRKAMEKLDWLVAVDLFETETAAFWHRPEADPSKINTEVFFLPAAMSYEKEGTVSNSGRWLQFRYMAVHPPGQAKSDLWIADRLFKAVKKEYQSGGKFPAPMMDMVWNYDIPGEDEPNIEQVAIEINGYDVKTKEVLPGFARLTADGSTACGCWIHSGYWAMDKEAGTVACKRRLKKDKSGLGLFPQYGFAWPANRRIVYNRCSADPAGNPWNPEKELVKWDSLAGKWITADVPDFGATKPAAEPGGQPTPVPPDKTVPFLMQEEGRGRLFAVKGVNDGPLPEHYEPIESPVQNILSKQQNMPLATRFKGDFSKVAPTGSTEYPYVGTTHRVIEHYQSGAVTRNSPTLAEASAHMFANISPNLAQKIGVKTGDDVLLETVRGSITCKVAVSGVCVPMNIDGKEVEVIGMPWCFGYQGIAQGATANDLTPSVGDPNTSIPEYKAFLCNIKKASKY</sequence>
<keyword evidence="5" id="KW-0479">Metal-binding</keyword>
<dbReference type="NCBIfam" id="TIGR01553">
    <property type="entry name" value="formate-DH-alph"/>
    <property type="match status" value="1"/>
</dbReference>
<comment type="cofactor">
    <cofactor evidence="1">
        <name>[4Fe-4S] cluster</name>
        <dbReference type="ChEBI" id="CHEBI:49883"/>
    </cofactor>
</comment>
<dbReference type="GO" id="GO:0008863">
    <property type="term" value="F:formate dehydrogenase (NAD+) activity"/>
    <property type="evidence" value="ECO:0007669"/>
    <property type="project" value="InterPro"/>
</dbReference>
<dbReference type="EMBL" id="FRAR01000006">
    <property type="protein sequence ID" value="SHK05436.1"/>
    <property type="molecule type" value="Genomic_DNA"/>
</dbReference>
<evidence type="ECO:0000256" key="9">
    <source>
        <dbReference type="ARBA" id="ARBA00023002"/>
    </source>
</evidence>
<dbReference type="Gene3D" id="2.40.40.20">
    <property type="match status" value="1"/>
</dbReference>
<gene>
    <name evidence="14" type="ORF">SAMN02745123_00488</name>
</gene>
<dbReference type="GO" id="GO:0047111">
    <property type="term" value="F:formate dehydrogenase (cytochrome-c-553) activity"/>
    <property type="evidence" value="ECO:0007669"/>
    <property type="project" value="InterPro"/>
</dbReference>
<dbReference type="Gene3D" id="3.40.50.740">
    <property type="match status" value="1"/>
</dbReference>
<keyword evidence="7" id="KW-0574">Periplasm</keyword>
<evidence type="ECO:0000256" key="10">
    <source>
        <dbReference type="ARBA" id="ARBA00023004"/>
    </source>
</evidence>
<dbReference type="GO" id="GO:0009061">
    <property type="term" value="P:anaerobic respiration"/>
    <property type="evidence" value="ECO:0007669"/>
    <property type="project" value="TreeGrafter"/>
</dbReference>
<evidence type="ECO:0000256" key="4">
    <source>
        <dbReference type="ARBA" id="ARBA00022485"/>
    </source>
</evidence>
<dbReference type="PANTHER" id="PTHR43598:SF1">
    <property type="entry name" value="FORMATE DEHYDROGENASE-O MAJOR SUBUNIT"/>
    <property type="match status" value="1"/>
</dbReference>
<dbReference type="STRING" id="1121421.SAMN02745123_00488"/>
<evidence type="ECO:0000256" key="2">
    <source>
        <dbReference type="ARBA" id="ARBA00004418"/>
    </source>
</evidence>
<evidence type="ECO:0000313" key="14">
    <source>
        <dbReference type="EMBL" id="SHK05436.1"/>
    </source>
</evidence>
<dbReference type="GO" id="GO:0042597">
    <property type="term" value="C:periplasmic space"/>
    <property type="evidence" value="ECO:0007669"/>
    <property type="project" value="UniProtKB-SubCell"/>
</dbReference>
<dbReference type="CDD" id="cd02792">
    <property type="entry name" value="MopB_CT_Formate-Dh-Na-like"/>
    <property type="match status" value="1"/>
</dbReference>
<evidence type="ECO:0000313" key="15">
    <source>
        <dbReference type="Proteomes" id="UP000183997"/>
    </source>
</evidence>
<dbReference type="GO" id="GO:0043546">
    <property type="term" value="F:molybdopterin cofactor binding"/>
    <property type="evidence" value="ECO:0007669"/>
    <property type="project" value="InterPro"/>
</dbReference>
<keyword evidence="8" id="KW-0712">Selenocysteine</keyword>
<evidence type="ECO:0000256" key="7">
    <source>
        <dbReference type="ARBA" id="ARBA00022764"/>
    </source>
</evidence>
<keyword evidence="9" id="KW-0560">Oxidoreductase</keyword>
<dbReference type="PANTHER" id="PTHR43598">
    <property type="entry name" value="TUNGSTEN-CONTAINING FORMYLMETHANOFURAN DEHYDROGENASE 2 SUBUNIT B"/>
    <property type="match status" value="1"/>
</dbReference>
<keyword evidence="6" id="KW-0732">Signal</keyword>
<dbReference type="Proteomes" id="UP000183997">
    <property type="component" value="Unassembled WGS sequence"/>
</dbReference>
<dbReference type="InterPro" id="IPR009010">
    <property type="entry name" value="Asp_de-COase-like_dom_sf"/>
</dbReference>
<feature type="domain" description="Molybdopterin oxidoreductase" evidence="12">
    <location>
        <begin position="2"/>
        <end position="447"/>
    </location>
</feature>
<protein>
    <submittedName>
        <fullName evidence="14">Formate dehydrogenase major subunit</fullName>
    </submittedName>
</protein>
<evidence type="ECO:0000256" key="11">
    <source>
        <dbReference type="ARBA" id="ARBA00023014"/>
    </source>
</evidence>
<evidence type="ECO:0000259" key="13">
    <source>
        <dbReference type="Pfam" id="PF01568"/>
    </source>
</evidence>
<dbReference type="SUPFAM" id="SSF50692">
    <property type="entry name" value="ADC-like"/>
    <property type="match status" value="1"/>
</dbReference>
<comment type="similarity">
    <text evidence="3">Belongs to the prokaryotic molybdopterin-containing oxidoreductase family.</text>
</comment>
<keyword evidence="11" id="KW-0411">Iron-sulfur</keyword>
<keyword evidence="10" id="KW-0408">Iron</keyword>
<comment type="subcellular location">
    <subcellularLocation>
        <location evidence="2">Periplasm</location>
    </subcellularLocation>
</comment>
<accession>A0A1M6PBX2</accession>
<dbReference type="InterPro" id="IPR006443">
    <property type="entry name" value="Formate-DH-alph_fdnG"/>
</dbReference>
<dbReference type="Pfam" id="PF01568">
    <property type="entry name" value="Molydop_binding"/>
    <property type="match status" value="1"/>
</dbReference>
<evidence type="ECO:0000256" key="8">
    <source>
        <dbReference type="ARBA" id="ARBA00022933"/>
    </source>
</evidence>
<dbReference type="SUPFAM" id="SSF53706">
    <property type="entry name" value="Formate dehydrogenase/DMSO reductase, domains 1-3"/>
    <property type="match status" value="1"/>
</dbReference>
<name>A0A1M6PBX2_9FIRM</name>
<reference evidence="15" key="1">
    <citation type="submission" date="2016-11" db="EMBL/GenBank/DDBJ databases">
        <authorList>
            <person name="Varghese N."/>
            <person name="Submissions S."/>
        </authorList>
    </citation>
    <scope>NUCLEOTIDE SEQUENCE [LARGE SCALE GENOMIC DNA]</scope>
    <source>
        <strain evidence="15">DSM 10349</strain>
    </source>
</reference>
<dbReference type="AlphaFoldDB" id="A0A1M6PBX2"/>